<evidence type="ECO:0000313" key="2">
    <source>
        <dbReference type="Proteomes" id="UP001177160"/>
    </source>
</evidence>
<comment type="caution">
    <text evidence="1">The sequence shown here is derived from an EMBL/GenBank/DDBJ whole genome shotgun (WGS) entry which is preliminary data.</text>
</comment>
<evidence type="ECO:0000313" key="1">
    <source>
        <dbReference type="EMBL" id="MCV2231576.1"/>
    </source>
</evidence>
<protein>
    <recommendedName>
        <fullName evidence="3">FMN-binding domain-containing protein</fullName>
    </recommendedName>
</protein>
<dbReference type="RefSeq" id="WP_263607710.1">
    <property type="nucleotide sequence ID" value="NZ_JAOVQM010000001.1"/>
</dbReference>
<dbReference type="EMBL" id="JAOVQM010000001">
    <property type="protein sequence ID" value="MCV2231576.1"/>
    <property type="molecule type" value="Genomic_DNA"/>
</dbReference>
<organism evidence="1 2">
    <name type="scientific">Paracholeplasma manati</name>
    <dbReference type="NCBI Taxonomy" id="591373"/>
    <lineage>
        <taxon>Bacteria</taxon>
        <taxon>Bacillati</taxon>
        <taxon>Mycoplasmatota</taxon>
        <taxon>Mollicutes</taxon>
        <taxon>Acholeplasmatales</taxon>
        <taxon>Acholeplasmataceae</taxon>
        <taxon>Paracholeplasma</taxon>
    </lineage>
</organism>
<reference evidence="1" key="1">
    <citation type="submission" date="2022-09" db="EMBL/GenBank/DDBJ databases">
        <title>Novel Mycoplasma species identified in domestic and wild animals.</title>
        <authorList>
            <person name="Volokhov D.V."/>
            <person name="Furtak V.A."/>
            <person name="Zagorodnyaya T.A."/>
        </authorList>
    </citation>
    <scope>NUCLEOTIDE SEQUENCE</scope>
    <source>
        <strain evidence="1">Oakley</strain>
    </source>
</reference>
<keyword evidence="2" id="KW-1185">Reference proteome</keyword>
<sequence length="325" mass="34965">MKIFKTALVLTLIGIACGLLIGLSNQITAPIIAENERKAELKAYAALFPGLDEANKLDVELQGAIYEVLEVKDGGQTVGYLYKGKLTNSYGSIDQLVGIKTNGEITGVQFLNLDQTPSMKPAIETNAAVYKGLNANDINLTNLVVFSSSANVYDTTAGSSFGSTTMRTILRDAINQFKNEGPVVVDPYQNIFGPYASKADDATFTATDKVTKREIIKDASDNVIGYAYTLTSVKNTGTGSNLTEYIQDQDWSLSLLVGVDADDEFLGIELVSSQHTEFYISKHLPYFESLKGVAVATYNTVDTISGASASLAHIQELLNALQGVL</sequence>
<dbReference type="InterPro" id="IPR010209">
    <property type="entry name" value="Ion_transpt_RnfG/RsxG"/>
</dbReference>
<dbReference type="Proteomes" id="UP001177160">
    <property type="component" value="Unassembled WGS sequence"/>
</dbReference>
<dbReference type="PANTHER" id="PTHR36118:SF1">
    <property type="entry name" value="ION-TRANSLOCATING OXIDOREDUCTASE COMPLEX SUBUNIT G"/>
    <property type="match status" value="1"/>
</dbReference>
<accession>A0ABT2Y4C0</accession>
<proteinExistence type="predicted"/>
<name>A0ABT2Y4C0_9MOLU</name>
<gene>
    <name evidence="1" type="ORF">N7548_01865</name>
</gene>
<dbReference type="PROSITE" id="PS51257">
    <property type="entry name" value="PROKAR_LIPOPROTEIN"/>
    <property type="match status" value="1"/>
</dbReference>
<evidence type="ECO:0008006" key="3">
    <source>
        <dbReference type="Google" id="ProtNLM"/>
    </source>
</evidence>
<dbReference type="PANTHER" id="PTHR36118">
    <property type="entry name" value="ION-TRANSLOCATING OXIDOREDUCTASE COMPLEX SUBUNIT G"/>
    <property type="match status" value="1"/>
</dbReference>